<dbReference type="InterPro" id="IPR032466">
    <property type="entry name" value="Metal_Hydrolase"/>
</dbReference>
<proteinExistence type="predicted"/>
<dbReference type="GO" id="GO:0016810">
    <property type="term" value="F:hydrolase activity, acting on carbon-nitrogen (but not peptide) bonds"/>
    <property type="evidence" value="ECO:0007669"/>
    <property type="project" value="InterPro"/>
</dbReference>
<reference evidence="1" key="1">
    <citation type="submission" date="2019-08" db="EMBL/GenBank/DDBJ databases">
        <title>The improved chromosome-level genome for the pearl oyster Pinctada fucata martensii using PacBio sequencing and Hi-C.</title>
        <authorList>
            <person name="Zheng Z."/>
        </authorList>
    </citation>
    <scope>NUCLEOTIDE SEQUENCE</scope>
    <source>
        <strain evidence="1">ZZ-2019</strain>
        <tissue evidence="1">Adductor muscle</tissue>
    </source>
</reference>
<gene>
    <name evidence="1" type="ORF">FSP39_007611</name>
</gene>
<dbReference type="Proteomes" id="UP001186944">
    <property type="component" value="Unassembled WGS sequence"/>
</dbReference>
<dbReference type="EMBL" id="VSWD01000004">
    <property type="protein sequence ID" value="KAK3104680.1"/>
    <property type="molecule type" value="Genomic_DNA"/>
</dbReference>
<keyword evidence="2" id="KW-1185">Reference proteome</keyword>
<dbReference type="InterPro" id="IPR020043">
    <property type="entry name" value="Deacetylase_Atu3266-like"/>
</dbReference>
<dbReference type="GO" id="GO:0019213">
    <property type="term" value="F:deacetylase activity"/>
    <property type="evidence" value="ECO:0007669"/>
    <property type="project" value="InterPro"/>
</dbReference>
<dbReference type="Gene3D" id="2.30.40.10">
    <property type="entry name" value="Urease, subunit C, domain 1"/>
    <property type="match status" value="1"/>
</dbReference>
<dbReference type="SUPFAM" id="SSF51556">
    <property type="entry name" value="Metallo-dependent hydrolases"/>
    <property type="match status" value="1"/>
</dbReference>
<comment type="caution">
    <text evidence="1">The sequence shown here is derived from an EMBL/GenBank/DDBJ whole genome shotgun (WGS) entry which is preliminary data.</text>
</comment>
<protein>
    <recommendedName>
        <fullName evidence="3">Amidohydrolase/deacetylase family metallohydrolase</fullName>
    </recommendedName>
</protein>
<evidence type="ECO:0008006" key="3">
    <source>
        <dbReference type="Google" id="ProtNLM"/>
    </source>
</evidence>
<accession>A0AA89C904</accession>
<dbReference type="Gene3D" id="3.20.20.140">
    <property type="entry name" value="Metal-dependent hydrolases"/>
    <property type="match status" value="1"/>
</dbReference>
<sequence>MAAADWIIRNGRIIDPVNKVDRVGDIAISDGRIQSIESSLQIQSLREFDASGCLVTPGLIDCHVHCYEYATPLGINPDAQCLARGVTTVVDCGSAGCSTFMGFRKYIAERSRTRILCFLHIAAHGLADAGCSAGAPGGEIDSLNSIRVKDCASCVQGNRDIVVGVKVRLSKTIADQGRNEEEAYR</sequence>
<organism evidence="1 2">
    <name type="scientific">Pinctada imbricata</name>
    <name type="common">Atlantic pearl-oyster</name>
    <name type="synonym">Pinctada martensii</name>
    <dbReference type="NCBI Taxonomy" id="66713"/>
    <lineage>
        <taxon>Eukaryota</taxon>
        <taxon>Metazoa</taxon>
        <taxon>Spiralia</taxon>
        <taxon>Lophotrochozoa</taxon>
        <taxon>Mollusca</taxon>
        <taxon>Bivalvia</taxon>
        <taxon>Autobranchia</taxon>
        <taxon>Pteriomorphia</taxon>
        <taxon>Pterioida</taxon>
        <taxon>Pterioidea</taxon>
        <taxon>Pteriidae</taxon>
        <taxon>Pinctada</taxon>
    </lineage>
</organism>
<evidence type="ECO:0000313" key="2">
    <source>
        <dbReference type="Proteomes" id="UP001186944"/>
    </source>
</evidence>
<dbReference type="PANTHER" id="PTHR42717:SF1">
    <property type="entry name" value="IMIDAZOLONEPROPIONASE AND RELATED AMIDOHYDROLASES"/>
    <property type="match status" value="1"/>
</dbReference>
<name>A0AA89C904_PINIB</name>
<evidence type="ECO:0000313" key="1">
    <source>
        <dbReference type="EMBL" id="KAK3104680.1"/>
    </source>
</evidence>
<dbReference type="AlphaFoldDB" id="A0AA89C904"/>
<dbReference type="InterPro" id="IPR011059">
    <property type="entry name" value="Metal-dep_hydrolase_composite"/>
</dbReference>
<dbReference type="SUPFAM" id="SSF51338">
    <property type="entry name" value="Composite domain of metallo-dependent hydrolases"/>
    <property type="match status" value="1"/>
</dbReference>
<dbReference type="PANTHER" id="PTHR42717">
    <property type="entry name" value="DIHYDROOROTASE-RELATED"/>
    <property type="match status" value="1"/>
</dbReference>